<dbReference type="AlphaFoldDB" id="A0A1I3XVR5"/>
<reference evidence="2 3" key="1">
    <citation type="submission" date="2016-10" db="EMBL/GenBank/DDBJ databases">
        <authorList>
            <person name="de Groot N.N."/>
        </authorList>
    </citation>
    <scope>NUCLEOTIDE SEQUENCE [LARGE SCALE GENOMIC DNA]</scope>
    <source>
        <strain evidence="2 3">NE2</strain>
    </source>
</reference>
<protein>
    <submittedName>
        <fullName evidence="2">Putative ParB-like nuclease</fullName>
    </submittedName>
</protein>
<dbReference type="RefSeq" id="WP_091680027.1">
    <property type="nucleotide sequence ID" value="NZ_FOSN01000004.1"/>
</dbReference>
<dbReference type="InterPro" id="IPR036086">
    <property type="entry name" value="ParB/Sulfiredoxin_sf"/>
</dbReference>
<dbReference type="STRING" id="1612308.SAMN05444581_104117"/>
<organism evidence="2 3">
    <name type="scientific">Methylocapsa palsarum</name>
    <dbReference type="NCBI Taxonomy" id="1612308"/>
    <lineage>
        <taxon>Bacteria</taxon>
        <taxon>Pseudomonadati</taxon>
        <taxon>Pseudomonadota</taxon>
        <taxon>Alphaproteobacteria</taxon>
        <taxon>Hyphomicrobiales</taxon>
        <taxon>Beijerinckiaceae</taxon>
        <taxon>Methylocapsa</taxon>
    </lineage>
</organism>
<dbReference type="SUPFAM" id="SSF110849">
    <property type="entry name" value="ParB/Sulfiredoxin"/>
    <property type="match status" value="1"/>
</dbReference>
<dbReference type="CDD" id="cd16390">
    <property type="entry name" value="ParB_N_Srx_like"/>
    <property type="match status" value="1"/>
</dbReference>
<evidence type="ECO:0000313" key="3">
    <source>
        <dbReference type="Proteomes" id="UP000198755"/>
    </source>
</evidence>
<dbReference type="InterPro" id="IPR014956">
    <property type="entry name" value="ParBc_2"/>
</dbReference>
<dbReference type="OrthoDB" id="552416at2"/>
<dbReference type="Gene3D" id="3.90.1530.10">
    <property type="entry name" value="Conserved hypothetical protein from pyrococcus furiosus pfu- 392566-001, ParB domain"/>
    <property type="match status" value="1"/>
</dbReference>
<accession>A0A1I3XVR5</accession>
<keyword evidence="3" id="KW-1185">Reference proteome</keyword>
<dbReference type="EMBL" id="FOSN01000004">
    <property type="protein sequence ID" value="SFK23602.1"/>
    <property type="molecule type" value="Genomic_DNA"/>
</dbReference>
<evidence type="ECO:0000256" key="1">
    <source>
        <dbReference type="SAM" id="SignalP"/>
    </source>
</evidence>
<feature type="signal peptide" evidence="1">
    <location>
        <begin position="1"/>
        <end position="26"/>
    </location>
</feature>
<proteinExistence type="predicted"/>
<feature type="chain" id="PRO_5011716346" evidence="1">
    <location>
        <begin position="27"/>
        <end position="201"/>
    </location>
</feature>
<dbReference type="Proteomes" id="UP000198755">
    <property type="component" value="Unassembled WGS sequence"/>
</dbReference>
<evidence type="ECO:0000313" key="2">
    <source>
        <dbReference type="EMBL" id="SFK23602.1"/>
    </source>
</evidence>
<sequence>MVRTDAPLLLFLILTASAVLPSSAIGAPDRPPPCADMTDSGKNCSCDLRSLRPLQGAIGLYEVAHKEKRISEDPSKAEDKLKKDPIKVVRGPNGDLFIVDHHHGALAWLDAGFASSICIIQHPELSTDPALFWDQLAEKKLDHLEDKNGVAIPHEKLPRTLFELRSEDDPYRSLAGLMRKDDGFCRDSSTPNSPNFVGRIS</sequence>
<dbReference type="Pfam" id="PF08857">
    <property type="entry name" value="ParBc_2"/>
    <property type="match status" value="1"/>
</dbReference>
<gene>
    <name evidence="2" type="ORF">SAMN05444581_104117</name>
</gene>
<keyword evidence="1" id="KW-0732">Signal</keyword>
<name>A0A1I3XVR5_9HYPH</name>